<dbReference type="GO" id="GO:0005886">
    <property type="term" value="C:plasma membrane"/>
    <property type="evidence" value="ECO:0007669"/>
    <property type="project" value="UniProtKB-SubCell"/>
</dbReference>
<sequence>MFLQMKNISKNFGPVKALKDVSLEVGRGEIHGLMGENGAGKSTLMNILAGAFQPTTGEIYFNNERIHQMTTIKATEMGIRFIHQELNVVNDLKVYENLFLREEILKNFCFLDHKSMIKKSIEVFQRLKIDINPNELVSELDTSRKQLVEIAKALLFESKLIIMDEPTTALTNNEIENLFEIMRTLKKQGVSIIYISHKMPELFSICDRFTVLRDGKFINSGAFKDINEEEATEMLVGKSVSSIPLQRNEIMEDTIMTVEGLTCEPFFKDISFSLKKGEVIAITGLHGDGRGELAETLFGARKTTKGRITLNGRLLDLSSIREVMKAGIGMVPRNRKERSIISDMSIKDNLSMAYLTTEHKKLMVNKKEELERFRRNQELTGIKVGDPNDLITSLSGGNQQKVIIARWLELGSDIYILDNPTQGIDVGAKYEIYKLINALTKLKKSVILFSAEFPEIYKVADRCLVMYKGKINAELKKKEMTEMMVMYYATGSNMEGLKCESKT</sequence>
<evidence type="ECO:0000256" key="7">
    <source>
        <dbReference type="ARBA" id="ARBA00022967"/>
    </source>
</evidence>
<gene>
    <name evidence="10" type="ORF">SAMN05660297_01597</name>
</gene>
<dbReference type="PROSITE" id="PS00211">
    <property type="entry name" value="ABC_TRANSPORTER_1"/>
    <property type="match status" value="1"/>
</dbReference>
<dbReference type="GO" id="GO:0016887">
    <property type="term" value="F:ATP hydrolysis activity"/>
    <property type="evidence" value="ECO:0007669"/>
    <property type="project" value="InterPro"/>
</dbReference>
<dbReference type="SUPFAM" id="SSF52540">
    <property type="entry name" value="P-loop containing nucleoside triphosphate hydrolases"/>
    <property type="match status" value="2"/>
</dbReference>
<dbReference type="STRING" id="426128.SAMN05660297_01597"/>
<organism evidence="10 11">
    <name type="scientific">Natronincola peptidivorans</name>
    <dbReference type="NCBI Taxonomy" id="426128"/>
    <lineage>
        <taxon>Bacteria</taxon>
        <taxon>Bacillati</taxon>
        <taxon>Bacillota</taxon>
        <taxon>Clostridia</taxon>
        <taxon>Peptostreptococcales</taxon>
        <taxon>Natronincolaceae</taxon>
        <taxon>Natronincola</taxon>
    </lineage>
</organism>
<evidence type="ECO:0000259" key="9">
    <source>
        <dbReference type="PROSITE" id="PS50893"/>
    </source>
</evidence>
<reference evidence="10 11" key="1">
    <citation type="submission" date="2016-10" db="EMBL/GenBank/DDBJ databases">
        <authorList>
            <person name="de Groot N.N."/>
        </authorList>
    </citation>
    <scope>NUCLEOTIDE SEQUENCE [LARGE SCALE GENOMIC DNA]</scope>
    <source>
        <strain evidence="10 11">DSM 18979</strain>
    </source>
</reference>
<dbReference type="PROSITE" id="PS50893">
    <property type="entry name" value="ABC_TRANSPORTER_2"/>
    <property type="match status" value="2"/>
</dbReference>
<dbReference type="FunFam" id="3.40.50.300:FF:000127">
    <property type="entry name" value="Ribose import ATP-binding protein RbsA"/>
    <property type="match status" value="1"/>
</dbReference>
<evidence type="ECO:0000313" key="10">
    <source>
        <dbReference type="EMBL" id="SET17298.1"/>
    </source>
</evidence>
<keyword evidence="3" id="KW-1003">Cell membrane</keyword>
<dbReference type="CDD" id="cd03215">
    <property type="entry name" value="ABC_Carb_Monos_II"/>
    <property type="match status" value="1"/>
</dbReference>
<keyword evidence="6 10" id="KW-0067">ATP-binding</keyword>
<dbReference type="InterPro" id="IPR003593">
    <property type="entry name" value="AAA+_ATPase"/>
</dbReference>
<name>A0A1I0CCN8_9FIRM</name>
<evidence type="ECO:0000256" key="2">
    <source>
        <dbReference type="ARBA" id="ARBA00022448"/>
    </source>
</evidence>
<evidence type="ECO:0000256" key="1">
    <source>
        <dbReference type="ARBA" id="ARBA00004202"/>
    </source>
</evidence>
<dbReference type="RefSeq" id="WP_090441925.1">
    <property type="nucleotide sequence ID" value="NZ_FOHU01000005.1"/>
</dbReference>
<dbReference type="InterPro" id="IPR017871">
    <property type="entry name" value="ABC_transporter-like_CS"/>
</dbReference>
<keyword evidence="2" id="KW-0813">Transport</keyword>
<proteinExistence type="predicted"/>
<dbReference type="InterPro" id="IPR027417">
    <property type="entry name" value="P-loop_NTPase"/>
</dbReference>
<evidence type="ECO:0000256" key="3">
    <source>
        <dbReference type="ARBA" id="ARBA00022475"/>
    </source>
</evidence>
<protein>
    <submittedName>
        <fullName evidence="10">Monosaccharide ABC transporter ATP-binding protein, CUT2 family</fullName>
    </submittedName>
</protein>
<dbReference type="InterPro" id="IPR050107">
    <property type="entry name" value="ABC_carbohydrate_import_ATPase"/>
</dbReference>
<dbReference type="OrthoDB" id="9771863at2"/>
<dbReference type="AlphaFoldDB" id="A0A1I0CCN8"/>
<keyword evidence="4" id="KW-0677">Repeat</keyword>
<evidence type="ECO:0000256" key="6">
    <source>
        <dbReference type="ARBA" id="ARBA00022840"/>
    </source>
</evidence>
<dbReference type="EMBL" id="FOHU01000005">
    <property type="protein sequence ID" value="SET17298.1"/>
    <property type="molecule type" value="Genomic_DNA"/>
</dbReference>
<evidence type="ECO:0000256" key="5">
    <source>
        <dbReference type="ARBA" id="ARBA00022741"/>
    </source>
</evidence>
<dbReference type="PANTHER" id="PTHR43790">
    <property type="entry name" value="CARBOHYDRATE TRANSPORT ATP-BINDING PROTEIN MG119-RELATED"/>
    <property type="match status" value="1"/>
</dbReference>
<keyword evidence="8" id="KW-0472">Membrane</keyword>
<dbReference type="CDD" id="cd03216">
    <property type="entry name" value="ABC_Carb_Monos_I"/>
    <property type="match status" value="1"/>
</dbReference>
<keyword evidence="5" id="KW-0547">Nucleotide-binding</keyword>
<dbReference type="Pfam" id="PF00005">
    <property type="entry name" value="ABC_tran"/>
    <property type="match status" value="2"/>
</dbReference>
<comment type="subcellular location">
    <subcellularLocation>
        <location evidence="1">Cell membrane</location>
        <topology evidence="1">Peripheral membrane protein</topology>
    </subcellularLocation>
</comment>
<dbReference type="GO" id="GO:0005524">
    <property type="term" value="F:ATP binding"/>
    <property type="evidence" value="ECO:0007669"/>
    <property type="project" value="UniProtKB-KW"/>
</dbReference>
<evidence type="ECO:0000256" key="4">
    <source>
        <dbReference type="ARBA" id="ARBA00022737"/>
    </source>
</evidence>
<evidence type="ECO:0000313" key="11">
    <source>
        <dbReference type="Proteomes" id="UP000199568"/>
    </source>
</evidence>
<feature type="domain" description="ABC transporter" evidence="9">
    <location>
        <begin position="250"/>
        <end position="493"/>
    </location>
</feature>
<dbReference type="Gene3D" id="3.40.50.300">
    <property type="entry name" value="P-loop containing nucleotide triphosphate hydrolases"/>
    <property type="match status" value="2"/>
</dbReference>
<dbReference type="SMART" id="SM00382">
    <property type="entry name" value="AAA"/>
    <property type="match status" value="2"/>
</dbReference>
<dbReference type="InterPro" id="IPR003439">
    <property type="entry name" value="ABC_transporter-like_ATP-bd"/>
</dbReference>
<keyword evidence="11" id="KW-1185">Reference proteome</keyword>
<accession>A0A1I0CCN8</accession>
<dbReference type="Proteomes" id="UP000199568">
    <property type="component" value="Unassembled WGS sequence"/>
</dbReference>
<dbReference type="PANTHER" id="PTHR43790:SF9">
    <property type="entry name" value="GALACTOFURANOSE TRANSPORTER ATP-BINDING PROTEIN YTFR"/>
    <property type="match status" value="1"/>
</dbReference>
<keyword evidence="7" id="KW-1278">Translocase</keyword>
<evidence type="ECO:0000256" key="8">
    <source>
        <dbReference type="ARBA" id="ARBA00023136"/>
    </source>
</evidence>
<feature type="domain" description="ABC transporter" evidence="9">
    <location>
        <begin position="3"/>
        <end position="239"/>
    </location>
</feature>